<accession>A0A4Q7MLQ5</accession>
<feature type="domain" description="SusD-like N-terminal" evidence="7">
    <location>
        <begin position="108"/>
        <end position="246"/>
    </location>
</feature>
<dbReference type="EMBL" id="SGXA01000003">
    <property type="protein sequence ID" value="RZS69274.1"/>
    <property type="molecule type" value="Genomic_DNA"/>
</dbReference>
<evidence type="ECO:0000256" key="1">
    <source>
        <dbReference type="ARBA" id="ARBA00004442"/>
    </source>
</evidence>
<dbReference type="GO" id="GO:0009279">
    <property type="term" value="C:cell outer membrane"/>
    <property type="evidence" value="ECO:0007669"/>
    <property type="project" value="UniProtKB-SubCell"/>
</dbReference>
<proteinExistence type="inferred from homology"/>
<evidence type="ECO:0000256" key="2">
    <source>
        <dbReference type="ARBA" id="ARBA00006275"/>
    </source>
</evidence>
<name>A0A4Q7MLQ5_9BACT</name>
<comment type="similarity">
    <text evidence="2">Belongs to the SusD family.</text>
</comment>
<evidence type="ECO:0000259" key="6">
    <source>
        <dbReference type="Pfam" id="PF07980"/>
    </source>
</evidence>
<comment type="subcellular location">
    <subcellularLocation>
        <location evidence="1">Cell outer membrane</location>
    </subcellularLocation>
</comment>
<keyword evidence="5" id="KW-0998">Cell outer membrane</keyword>
<gene>
    <name evidence="8" type="ORF">EV199_5110</name>
</gene>
<dbReference type="Pfam" id="PF14322">
    <property type="entry name" value="SusD-like_3"/>
    <property type="match status" value="1"/>
</dbReference>
<dbReference type="SUPFAM" id="SSF48452">
    <property type="entry name" value="TPR-like"/>
    <property type="match status" value="1"/>
</dbReference>
<dbReference type="Gene3D" id="1.25.40.390">
    <property type="match status" value="2"/>
</dbReference>
<dbReference type="RefSeq" id="WP_130543621.1">
    <property type="nucleotide sequence ID" value="NZ_CP042431.1"/>
</dbReference>
<organism evidence="8 9">
    <name type="scientific">Pseudobacter ginsenosidimutans</name>
    <dbReference type="NCBI Taxonomy" id="661488"/>
    <lineage>
        <taxon>Bacteria</taxon>
        <taxon>Pseudomonadati</taxon>
        <taxon>Bacteroidota</taxon>
        <taxon>Chitinophagia</taxon>
        <taxon>Chitinophagales</taxon>
        <taxon>Chitinophagaceae</taxon>
        <taxon>Pseudobacter</taxon>
    </lineage>
</organism>
<dbReference type="InterPro" id="IPR033985">
    <property type="entry name" value="SusD-like_N"/>
</dbReference>
<evidence type="ECO:0000256" key="4">
    <source>
        <dbReference type="ARBA" id="ARBA00023136"/>
    </source>
</evidence>
<dbReference type="OrthoDB" id="636214at2"/>
<evidence type="ECO:0000256" key="3">
    <source>
        <dbReference type="ARBA" id="ARBA00022729"/>
    </source>
</evidence>
<protein>
    <submittedName>
        <fullName evidence="8">Putative outer membrane starch-binding protein</fullName>
    </submittedName>
</protein>
<evidence type="ECO:0000313" key="8">
    <source>
        <dbReference type="EMBL" id="RZS69274.1"/>
    </source>
</evidence>
<evidence type="ECO:0000313" key="9">
    <source>
        <dbReference type="Proteomes" id="UP000293874"/>
    </source>
</evidence>
<keyword evidence="4" id="KW-0472">Membrane</keyword>
<comment type="caution">
    <text evidence="8">The sequence shown here is derived from an EMBL/GenBank/DDBJ whole genome shotgun (WGS) entry which is preliminary data.</text>
</comment>
<keyword evidence="3" id="KW-0732">Signal</keyword>
<feature type="domain" description="RagB/SusD" evidence="6">
    <location>
        <begin position="351"/>
        <end position="493"/>
    </location>
</feature>
<evidence type="ECO:0000256" key="5">
    <source>
        <dbReference type="ARBA" id="ARBA00023237"/>
    </source>
</evidence>
<dbReference type="Proteomes" id="UP000293874">
    <property type="component" value="Unassembled WGS sequence"/>
</dbReference>
<dbReference type="InterPro" id="IPR012944">
    <property type="entry name" value="SusD_RagB_dom"/>
</dbReference>
<dbReference type="PROSITE" id="PS51257">
    <property type="entry name" value="PROKAR_LIPOPROTEIN"/>
    <property type="match status" value="1"/>
</dbReference>
<sequence>MKPIHIIAASLLLTGSIGCKKYLYEDPVGRITPEQVDFDPKIGTLSSAVNFSYQLLSTRLNVIGNWAWNRGLVVRNDFILQDIAAGDMQRKYNLDGDQAWMDEVANFSFTPEGPAFIGQWLINYEGIARVNQAIAYLKDPEIPGKVGLDEVTRKRWLAEVLFLRAFYYFDLVNNYGAVPLLTQPLENFEQAYELAKRAPVEEVWKQISTDLTEARDYLPATKFSDNNDKWRVSKGAVIALQAKVALYNQKWSDVITLVNDLETLGFYDLNDNYFDSFDQTKEYADKEVIFAFDHKTGQLPRNGNGFTALIGWGFIAPTTNFLNEFEANDPRKLYTVNVAQQAPYKLLGTLDNTNKGNEDAPNNKLYIRFADVLLWKAEAYNESTNPLEAIKIINRIRERARTTVTADGSVIPAGTLPARSEAVTDKAQINTWLRHERRVELGFENQRFNDLKRWKIAKDVLNAMGRNFQDKHYLYPIPQSEIDRAGGTITQNDY</sequence>
<evidence type="ECO:0000259" key="7">
    <source>
        <dbReference type="Pfam" id="PF14322"/>
    </source>
</evidence>
<dbReference type="InterPro" id="IPR011990">
    <property type="entry name" value="TPR-like_helical_dom_sf"/>
</dbReference>
<keyword evidence="9" id="KW-1185">Reference proteome</keyword>
<dbReference type="Pfam" id="PF07980">
    <property type="entry name" value="SusD_RagB"/>
    <property type="match status" value="1"/>
</dbReference>
<dbReference type="AlphaFoldDB" id="A0A4Q7MLQ5"/>
<reference evidence="8 9" key="1">
    <citation type="submission" date="2019-02" db="EMBL/GenBank/DDBJ databases">
        <title>Genomic Encyclopedia of Type Strains, Phase IV (KMG-IV): sequencing the most valuable type-strain genomes for metagenomic binning, comparative biology and taxonomic classification.</title>
        <authorList>
            <person name="Goeker M."/>
        </authorList>
    </citation>
    <scope>NUCLEOTIDE SEQUENCE [LARGE SCALE GENOMIC DNA]</scope>
    <source>
        <strain evidence="8 9">DSM 18116</strain>
    </source>
</reference>